<feature type="region of interest" description="Disordered" evidence="2">
    <location>
        <begin position="1"/>
        <end position="27"/>
    </location>
</feature>
<dbReference type="SUPFAM" id="SSF54117">
    <property type="entry name" value="Interleukin 8-like chemokines"/>
    <property type="match status" value="9"/>
</dbReference>
<dbReference type="GO" id="GO:0006955">
    <property type="term" value="P:immune response"/>
    <property type="evidence" value="ECO:0007669"/>
    <property type="project" value="InterPro"/>
</dbReference>
<gene>
    <name evidence="4" type="ORF">ROHU_021697</name>
</gene>
<feature type="domain" description="Chemokine interleukin-8-like" evidence="3">
    <location>
        <begin position="185"/>
        <end position="247"/>
    </location>
</feature>
<feature type="domain" description="Chemokine interleukin-8-like" evidence="3">
    <location>
        <begin position="31"/>
        <end position="93"/>
    </location>
</feature>
<feature type="domain" description="Chemokine interleukin-8-like" evidence="3">
    <location>
        <begin position="508"/>
        <end position="570"/>
    </location>
</feature>
<evidence type="ECO:0000313" key="5">
    <source>
        <dbReference type="Proteomes" id="UP000290572"/>
    </source>
</evidence>
<organism evidence="4 5">
    <name type="scientific">Labeo rohita</name>
    <name type="common">Indian major carp</name>
    <name type="synonym">Cyprinus rohita</name>
    <dbReference type="NCBI Taxonomy" id="84645"/>
    <lineage>
        <taxon>Eukaryota</taxon>
        <taxon>Metazoa</taxon>
        <taxon>Chordata</taxon>
        <taxon>Craniata</taxon>
        <taxon>Vertebrata</taxon>
        <taxon>Euteleostomi</taxon>
        <taxon>Actinopterygii</taxon>
        <taxon>Neopterygii</taxon>
        <taxon>Teleostei</taxon>
        <taxon>Ostariophysi</taxon>
        <taxon>Cypriniformes</taxon>
        <taxon>Cyprinidae</taxon>
        <taxon>Labeoninae</taxon>
        <taxon>Labeonini</taxon>
        <taxon>Labeo</taxon>
    </lineage>
</organism>
<feature type="region of interest" description="Disordered" evidence="2">
    <location>
        <begin position="315"/>
        <end position="334"/>
    </location>
</feature>
<dbReference type="InterPro" id="IPR039809">
    <property type="entry name" value="Chemokine_b/g/d"/>
</dbReference>
<feature type="region of interest" description="Disordered" evidence="2">
    <location>
        <begin position="468"/>
        <end position="488"/>
    </location>
</feature>
<evidence type="ECO:0000256" key="2">
    <source>
        <dbReference type="SAM" id="MobiDB-lite"/>
    </source>
</evidence>
<feature type="domain" description="Chemokine interleukin-8-like" evidence="3">
    <location>
        <begin position="580"/>
        <end position="632"/>
    </location>
</feature>
<dbReference type="PANTHER" id="PTHR12015">
    <property type="entry name" value="SMALL INDUCIBLE CYTOKINE A"/>
    <property type="match status" value="1"/>
</dbReference>
<dbReference type="InterPro" id="IPR036048">
    <property type="entry name" value="Interleukin_8-like_sf"/>
</dbReference>
<feature type="domain" description="Chemokine interleukin-8-like" evidence="3">
    <location>
        <begin position="339"/>
        <end position="401"/>
    </location>
</feature>
<evidence type="ECO:0000313" key="4">
    <source>
        <dbReference type="EMBL" id="RXN25148.1"/>
    </source>
</evidence>
<comment type="caution">
    <text evidence="4">The sequence shown here is derived from an EMBL/GenBank/DDBJ whole genome shotgun (WGS) entry which is preliminary data.</text>
</comment>
<dbReference type="GO" id="GO:0005615">
    <property type="term" value="C:extracellular space"/>
    <property type="evidence" value="ECO:0007669"/>
    <property type="project" value="UniProtKB-KW"/>
</dbReference>
<sequence>MPQIPQTPEKPNITRKLLPPATFSTPEKPQDKYCCTHYVHRVSRSIRNKVTSYKIQKLNGHCNISAVIFTVDHDHTFCADPQEYWVHILMDRVDKKFQGSIKDKTCCLMYVKRVRLSIRNRVTSYRKQDVNGGCRIPAIVFRLDNDREFCADPNETWIPQTPEKPKITRKLLPPATFSTLQKPRDEYCCTHYVHRVSRSIRNKVTSYKIQKPNGHCYISAVIFTVDHDHTFCADPQEYWVHILMDRVDKKFQGSIKDKTCCLGYVKRVRLSIRNRVTSYRKQDVNGGCRIPAIVFRLDNDREFCADPNETWMPQTPEKPNITRKLQPPATFSTPEKPRDNYCCTHYVHRISRSIRNKVTSYKIQKLNGRCNISAVIFTVDHDHTFCADPQEYWAHILMDRVDKKFQGSIKDKTCCLVYVKRVRLSIRNRVTSYRKQDVNGGCRIPAIVFRLDNDREFCADPNETWTPGMPQTSEMPHSPEMPQTPEKPKITRKLLPPAAFPTPGKPRDKYCCTYYVYRVRLSIRNKVTSYKIQQPNGRCNISAVIFRMDRDHTFCADPQEYWVRVLIDRVDKMFQGSIKDKTCCLGYVESVRLSIRNRVTSYRKQDVNGGCRIPAIVFRMDNDLPQTSKMDWRPPTSEMPWTPKMPQTPEMPKITLKPQPPATFPVPGKPRDETCCLRCVKRVRLSIKNRVTSYREQGLDGGCKLPAIVFILDNDHNYCCTHYVHRVSRSIRNKVTSYKIQKLNGHCNISAVIFTVDHDHTFCADPQEYWVHILMGRVDKKFQGSIKDKTCCLVYVKRVRLSIRNRVTSYRKQDVNGGCRIPAIV</sequence>
<feature type="domain" description="Chemokine interleukin-8-like" evidence="3">
    <location>
        <begin position="716"/>
        <end position="778"/>
    </location>
</feature>
<feature type="domain" description="Chemokine interleukin-8-like" evidence="3">
    <location>
        <begin position="257"/>
        <end position="319"/>
    </location>
</feature>
<keyword evidence="1" id="KW-0202">Cytokine</keyword>
<dbReference type="InterPro" id="IPR001811">
    <property type="entry name" value="Chemokine_IL8-like_dom"/>
</dbReference>
<feature type="domain" description="Chemokine interleukin-8-like" evidence="3">
    <location>
        <begin position="411"/>
        <end position="465"/>
    </location>
</feature>
<reference evidence="4 5" key="1">
    <citation type="submission" date="2018-03" db="EMBL/GenBank/DDBJ databases">
        <title>Draft genome sequence of Rohu Carp (Labeo rohita).</title>
        <authorList>
            <person name="Das P."/>
            <person name="Kushwaha B."/>
            <person name="Joshi C.G."/>
            <person name="Kumar D."/>
            <person name="Nagpure N.S."/>
            <person name="Sahoo L."/>
            <person name="Das S.P."/>
            <person name="Bit A."/>
            <person name="Patnaik S."/>
            <person name="Meher P.K."/>
            <person name="Jayasankar P."/>
            <person name="Koringa P.G."/>
            <person name="Patel N.V."/>
            <person name="Hinsu A.T."/>
            <person name="Kumar R."/>
            <person name="Pandey M."/>
            <person name="Agarwal S."/>
            <person name="Srivastava S."/>
            <person name="Singh M."/>
            <person name="Iquebal M.A."/>
            <person name="Jaiswal S."/>
            <person name="Angadi U.B."/>
            <person name="Kumar N."/>
            <person name="Raza M."/>
            <person name="Shah T.M."/>
            <person name="Rai A."/>
            <person name="Jena J.K."/>
        </authorList>
    </citation>
    <scope>NUCLEOTIDE SEQUENCE [LARGE SCALE GENOMIC DNA]</scope>
    <source>
        <strain evidence="4">DASCIFA01</strain>
        <tissue evidence="4">Testis</tissue>
    </source>
</reference>
<protein>
    <submittedName>
        <fullName evidence="4">C-C motif chemokine 25-like protein</fullName>
    </submittedName>
</protein>
<dbReference type="STRING" id="84645.A0A498MTV8"/>
<feature type="domain" description="Chemokine interleukin-8-like" evidence="3">
    <location>
        <begin position="103"/>
        <end position="165"/>
    </location>
</feature>
<name>A0A498MTV8_LABRO</name>
<dbReference type="SMART" id="SM00199">
    <property type="entry name" value="SCY"/>
    <property type="match status" value="9"/>
</dbReference>
<dbReference type="EMBL" id="QBIY01012421">
    <property type="protein sequence ID" value="RXN25148.1"/>
    <property type="molecule type" value="Genomic_DNA"/>
</dbReference>
<dbReference type="Proteomes" id="UP000290572">
    <property type="component" value="Unassembled WGS sequence"/>
</dbReference>
<proteinExistence type="predicted"/>
<dbReference type="Gene3D" id="2.40.50.40">
    <property type="match status" value="11"/>
</dbReference>
<keyword evidence="5" id="KW-1185">Reference proteome</keyword>
<accession>A0A498MTV8</accession>
<dbReference type="Pfam" id="PF00048">
    <property type="entry name" value="IL8"/>
    <property type="match status" value="10"/>
</dbReference>
<dbReference type="GO" id="GO:0008009">
    <property type="term" value="F:chemokine activity"/>
    <property type="evidence" value="ECO:0007669"/>
    <property type="project" value="InterPro"/>
</dbReference>
<dbReference type="AlphaFoldDB" id="A0A498MTV8"/>
<dbReference type="PANTHER" id="PTHR12015:SF186">
    <property type="entry name" value="C-C MOTIF CHEMOKINE 21-LIKE-RELATED"/>
    <property type="match status" value="1"/>
</dbReference>
<evidence type="ECO:0000256" key="1">
    <source>
        <dbReference type="ARBA" id="ARBA00022514"/>
    </source>
</evidence>
<evidence type="ECO:0000259" key="3">
    <source>
        <dbReference type="SMART" id="SM00199"/>
    </source>
</evidence>
<dbReference type="CDD" id="cd00169">
    <property type="entry name" value="Chemokine"/>
    <property type="match status" value="6"/>
</dbReference>